<protein>
    <submittedName>
        <fullName evidence="2">Uncharacterized protein</fullName>
    </submittedName>
</protein>
<proteinExistence type="predicted"/>
<dbReference type="AlphaFoldDB" id="A0A0M0JTJ9"/>
<gene>
    <name evidence="2" type="ORF">Ctob_006282</name>
</gene>
<dbReference type="EMBL" id="JWZX01002316">
    <property type="protein sequence ID" value="KOO29986.1"/>
    <property type="molecule type" value="Genomic_DNA"/>
</dbReference>
<organism evidence="2 3">
    <name type="scientific">Chrysochromulina tobinii</name>
    <dbReference type="NCBI Taxonomy" id="1460289"/>
    <lineage>
        <taxon>Eukaryota</taxon>
        <taxon>Haptista</taxon>
        <taxon>Haptophyta</taxon>
        <taxon>Prymnesiophyceae</taxon>
        <taxon>Prymnesiales</taxon>
        <taxon>Chrysochromulinaceae</taxon>
        <taxon>Chrysochromulina</taxon>
    </lineage>
</organism>
<feature type="compositionally biased region" description="Polar residues" evidence="1">
    <location>
        <begin position="139"/>
        <end position="161"/>
    </location>
</feature>
<evidence type="ECO:0000313" key="2">
    <source>
        <dbReference type="EMBL" id="KOO29986.1"/>
    </source>
</evidence>
<comment type="caution">
    <text evidence="2">The sequence shown here is derived from an EMBL/GenBank/DDBJ whole genome shotgun (WGS) entry which is preliminary data.</text>
</comment>
<sequence>MATEYFLITYDCVPYQVQLDARIPRRSQCDELCGMCCACRDRIGVRGMSARVVVHAIELMRPNVAWLSWALARFGVPAYLVHAAASNVSGTVLVPVSDEVAGMGAEANMVLGQVAQPSPPVGEIPAVGTLRRHARRVPQASSVRIWSPSTPRGTTASPSRA</sequence>
<evidence type="ECO:0000313" key="3">
    <source>
        <dbReference type="Proteomes" id="UP000037460"/>
    </source>
</evidence>
<evidence type="ECO:0000256" key="1">
    <source>
        <dbReference type="SAM" id="MobiDB-lite"/>
    </source>
</evidence>
<keyword evidence="3" id="KW-1185">Reference proteome</keyword>
<dbReference type="Proteomes" id="UP000037460">
    <property type="component" value="Unassembled WGS sequence"/>
</dbReference>
<name>A0A0M0JTJ9_9EUKA</name>
<reference evidence="3" key="1">
    <citation type="journal article" date="2015" name="PLoS Genet.">
        <title>Genome Sequence and Transcriptome Analyses of Chrysochromulina tobin: Metabolic Tools for Enhanced Algal Fitness in the Prominent Order Prymnesiales (Haptophyceae).</title>
        <authorList>
            <person name="Hovde B.T."/>
            <person name="Deodato C.R."/>
            <person name="Hunsperger H.M."/>
            <person name="Ryken S.A."/>
            <person name="Yost W."/>
            <person name="Jha R.K."/>
            <person name="Patterson J."/>
            <person name="Monnat R.J. Jr."/>
            <person name="Barlow S.B."/>
            <person name="Starkenburg S.R."/>
            <person name="Cattolico R.A."/>
        </authorList>
    </citation>
    <scope>NUCLEOTIDE SEQUENCE</scope>
    <source>
        <strain evidence="3">CCMP291</strain>
    </source>
</reference>
<feature type="region of interest" description="Disordered" evidence="1">
    <location>
        <begin position="136"/>
        <end position="161"/>
    </location>
</feature>
<accession>A0A0M0JTJ9</accession>